<keyword evidence="4" id="KW-1185">Reference proteome</keyword>
<proteinExistence type="predicted"/>
<feature type="compositionally biased region" description="Basic and acidic residues" evidence="1">
    <location>
        <begin position="121"/>
        <end position="156"/>
    </location>
</feature>
<name>A0A2Z6RMH9_9GLOM</name>
<reference evidence="3" key="2">
    <citation type="submission" date="2019-10" db="EMBL/GenBank/DDBJ databases">
        <title>Conservation and host-specific expression of non-tandemly repeated heterogenous ribosome RNA gene in arbuscular mycorrhizal fungi.</title>
        <authorList>
            <person name="Maeda T."/>
            <person name="Kobayashi Y."/>
            <person name="Nakagawa T."/>
            <person name="Ezawa T."/>
            <person name="Yamaguchi K."/>
            <person name="Bino T."/>
            <person name="Nishimoto Y."/>
            <person name="Shigenobu S."/>
            <person name="Kawaguchi M."/>
        </authorList>
    </citation>
    <scope>NUCLEOTIDE SEQUENCE</scope>
    <source>
        <strain evidence="3">HR1</strain>
    </source>
</reference>
<evidence type="ECO:0000313" key="3">
    <source>
        <dbReference type="EMBL" id="GES94575.1"/>
    </source>
</evidence>
<protein>
    <submittedName>
        <fullName evidence="2">Uncharacterized protein</fullName>
    </submittedName>
</protein>
<sequence length="168" mass="18427">MFVKKVSPNFSFNQIITRNTKLITNKKTNINNLLFGNNIRQSSSSSQEEASRFSRGEIDKITDIDQPPPGLDASVVRNTASGKEMPQSKAKNENDPDDAPTTVDSQAPAASESSKPSQIFDPKENKFIDANSARKEHQANTNENKSDKKIGEKFDDVIAELPSEQGSG</sequence>
<dbReference type="EMBL" id="BEXD01002324">
    <property type="protein sequence ID" value="GBB97851.1"/>
    <property type="molecule type" value="Genomic_DNA"/>
</dbReference>
<dbReference type="Proteomes" id="UP000247702">
    <property type="component" value="Unassembled WGS sequence"/>
</dbReference>
<dbReference type="OrthoDB" id="2367262at2759"/>
<reference evidence="2 4" key="1">
    <citation type="submission" date="2017-11" db="EMBL/GenBank/DDBJ databases">
        <title>The genome of Rhizophagus clarus HR1 reveals common genetic basis of auxotrophy among arbuscular mycorrhizal fungi.</title>
        <authorList>
            <person name="Kobayashi Y."/>
        </authorList>
    </citation>
    <scope>NUCLEOTIDE SEQUENCE [LARGE SCALE GENOMIC DNA]</scope>
    <source>
        <strain evidence="2 4">HR1</strain>
    </source>
</reference>
<dbReference type="Proteomes" id="UP000615446">
    <property type="component" value="Unassembled WGS sequence"/>
</dbReference>
<evidence type="ECO:0000313" key="4">
    <source>
        <dbReference type="Proteomes" id="UP000247702"/>
    </source>
</evidence>
<organism evidence="2 4">
    <name type="scientific">Rhizophagus clarus</name>
    <dbReference type="NCBI Taxonomy" id="94130"/>
    <lineage>
        <taxon>Eukaryota</taxon>
        <taxon>Fungi</taxon>
        <taxon>Fungi incertae sedis</taxon>
        <taxon>Mucoromycota</taxon>
        <taxon>Glomeromycotina</taxon>
        <taxon>Glomeromycetes</taxon>
        <taxon>Glomerales</taxon>
        <taxon>Glomeraceae</taxon>
        <taxon>Rhizophagus</taxon>
    </lineage>
</organism>
<accession>A0A2Z6RMH9</accession>
<gene>
    <name evidence="3" type="ORF">RCL2_002131000</name>
    <name evidence="2" type="ORF">RclHR1_03090009</name>
</gene>
<dbReference type="AlphaFoldDB" id="A0A2Z6RMH9"/>
<feature type="region of interest" description="Disordered" evidence="1">
    <location>
        <begin position="41"/>
        <end position="168"/>
    </location>
</feature>
<feature type="compositionally biased region" description="Basic and acidic residues" evidence="1">
    <location>
        <begin position="49"/>
        <end position="63"/>
    </location>
</feature>
<evidence type="ECO:0000313" key="2">
    <source>
        <dbReference type="EMBL" id="GBB97851.1"/>
    </source>
</evidence>
<comment type="caution">
    <text evidence="2">The sequence shown here is derived from an EMBL/GenBank/DDBJ whole genome shotgun (WGS) entry which is preliminary data.</text>
</comment>
<evidence type="ECO:0000256" key="1">
    <source>
        <dbReference type="SAM" id="MobiDB-lite"/>
    </source>
</evidence>
<dbReference type="EMBL" id="BLAL01000236">
    <property type="protein sequence ID" value="GES94575.1"/>
    <property type="molecule type" value="Genomic_DNA"/>
</dbReference>